<evidence type="ECO:0000313" key="2">
    <source>
        <dbReference type="EMBL" id="EED15327.1"/>
    </source>
</evidence>
<proteinExistence type="predicted"/>
<organism evidence="2 3">
    <name type="scientific">Talaromyces stipitatus (strain ATCC 10500 / CBS 375.48 / QM 6759 / NRRL 1006)</name>
    <name type="common">Penicillium stipitatum</name>
    <dbReference type="NCBI Taxonomy" id="441959"/>
    <lineage>
        <taxon>Eukaryota</taxon>
        <taxon>Fungi</taxon>
        <taxon>Dikarya</taxon>
        <taxon>Ascomycota</taxon>
        <taxon>Pezizomycotina</taxon>
        <taxon>Eurotiomycetes</taxon>
        <taxon>Eurotiomycetidae</taxon>
        <taxon>Eurotiales</taxon>
        <taxon>Trichocomaceae</taxon>
        <taxon>Talaromyces</taxon>
        <taxon>Talaromyces sect. Talaromyces</taxon>
    </lineage>
</organism>
<accession>B8MKH2</accession>
<dbReference type="HOGENOM" id="CLU_940671_0_0_1"/>
<name>B8MKH2_TALSN</name>
<feature type="region of interest" description="Disordered" evidence="1">
    <location>
        <begin position="1"/>
        <end position="111"/>
    </location>
</feature>
<dbReference type="EMBL" id="EQ962657">
    <property type="protein sequence ID" value="EED15327.1"/>
    <property type="molecule type" value="Genomic_DNA"/>
</dbReference>
<dbReference type="Proteomes" id="UP000001745">
    <property type="component" value="Unassembled WGS sequence"/>
</dbReference>
<evidence type="ECO:0000256" key="1">
    <source>
        <dbReference type="SAM" id="MobiDB-lite"/>
    </source>
</evidence>
<feature type="region of interest" description="Disordered" evidence="1">
    <location>
        <begin position="167"/>
        <end position="187"/>
    </location>
</feature>
<sequence>MSSAWREIVGLTESNDEDNTSTQQTYSTPLTNGMFEENDPSPPRENRWVAVNSPGYLARNRSKSNCYNEESGTPTPRGLRRPRSSRTLSSVTSGPRSERGTRKRVSRKPKKHIQFRHYHQRSGTFAAMADEMESGEISVGGGATTLPINDTTNQLLVTLKYRRSQVSATEGHDTGSPINQTQRTQDSDIMRITSILNDTTQSTSPPPLMSNTTITASSYGGSAFSRQTTSSPSLFNDQMGYGSNESYNKFAETSMRDGYMFMFTRPEHQRYEDALVKIVGDMELPFDCGSGSSGNE</sequence>
<dbReference type="OrthoDB" id="4227490at2759"/>
<keyword evidence="3" id="KW-1185">Reference proteome</keyword>
<protein>
    <submittedName>
        <fullName evidence="2">Uncharacterized protein</fullName>
    </submittedName>
</protein>
<feature type="compositionally biased region" description="Basic residues" evidence="1">
    <location>
        <begin position="101"/>
        <end position="111"/>
    </location>
</feature>
<dbReference type="AlphaFoldDB" id="B8MKH2"/>
<dbReference type="PhylomeDB" id="B8MKH2"/>
<feature type="compositionally biased region" description="Low complexity" evidence="1">
    <location>
        <begin position="85"/>
        <end position="95"/>
    </location>
</feature>
<dbReference type="VEuPathDB" id="FungiDB:TSTA_047730"/>
<gene>
    <name evidence="2" type="ORF">TSTA_047730</name>
</gene>
<reference evidence="3" key="1">
    <citation type="journal article" date="2015" name="Genome Announc.">
        <title>Genome sequence of the AIDS-associated pathogen Penicillium marneffei (ATCC18224) and its near taxonomic relative Talaromyces stipitatus (ATCC10500).</title>
        <authorList>
            <person name="Nierman W.C."/>
            <person name="Fedorova-Abrams N.D."/>
            <person name="Andrianopoulos A."/>
        </authorList>
    </citation>
    <scope>NUCLEOTIDE SEQUENCE [LARGE SCALE GENOMIC DNA]</scope>
    <source>
        <strain evidence="3">ATCC 10500 / CBS 375.48 / QM 6759 / NRRL 1006</strain>
    </source>
</reference>
<dbReference type="InParanoid" id="B8MKH2"/>
<evidence type="ECO:0000313" key="3">
    <source>
        <dbReference type="Proteomes" id="UP000001745"/>
    </source>
</evidence>
<dbReference type="GeneID" id="8099323"/>
<feature type="compositionally biased region" description="Polar residues" evidence="1">
    <location>
        <begin position="20"/>
        <end position="31"/>
    </location>
</feature>
<dbReference type="RefSeq" id="XP_002485280.1">
    <property type="nucleotide sequence ID" value="XM_002485235.1"/>
</dbReference>